<dbReference type="Proteomes" id="UP000198253">
    <property type="component" value="Chromosome I"/>
</dbReference>
<sequence>MDRTQIFARSLLPAAILATMPLLATVPAAADSSSVGTVGPTLAFADQPPMSDGPSARAPAGPELLAKAAPDECFAGIGKPYPPGPPCGVGVPKVNQSYVWGLTRSDDQLWFGTAPNVHCLTLGKGLKLTKPIQNDDYVCEYGESQLRKQIPFLPAVGGDWRPPDVFRYDTRTGQLTDKGGDIANASVLDRLRLNSTIGIRAAGSHQGVVLLGGPSLGGLNLFAFDSESGRYLGSTTLSRYGNIRNFVVADGALYAGVGVGLDGLGGGEVLRWTGTKDAPFGFSVVADLPGQVADITSHQGRIALITWPSAGVQGRVPGVWLSPRLADGEPGLTPADADGWSRIWNAAQYEPDPVVAETYGLGGLASYGGYLYWGTMHVPLKATQAHTKRYGTTRGQADPVAVQNTQRTASVFRAADFDADCGCEEGKASVELLYGESKLPAFDPEANNGAGEWRLTPTGYTPRFGAAGFGNGYNNYIWKMVVAGGSLYVGTMDWSYLGRASGSGVRAALGAADATSYGADLWAFDNPNEPAKPVDTTGLGNYLNYGIRTMVADDSNIYLGMANPMNLRTDKQDDVPEGGWELIRLPLATSNPSYGGKGRPLPPGSDASGAAPAYGK</sequence>
<reference evidence="4" key="1">
    <citation type="submission" date="2016-06" db="EMBL/GenBank/DDBJ databases">
        <authorList>
            <person name="Varghese N."/>
            <person name="Submissions Spin"/>
        </authorList>
    </citation>
    <scope>NUCLEOTIDE SEQUENCE [LARGE SCALE GENOMIC DNA]</scope>
    <source>
        <strain evidence="4">DSM 43816</strain>
    </source>
</reference>
<keyword evidence="4" id="KW-1185">Reference proteome</keyword>
<dbReference type="EMBL" id="LT607413">
    <property type="protein sequence ID" value="SCF32551.1"/>
    <property type="molecule type" value="Genomic_DNA"/>
</dbReference>
<feature type="region of interest" description="Disordered" evidence="1">
    <location>
        <begin position="588"/>
        <end position="616"/>
    </location>
</feature>
<protein>
    <submittedName>
        <fullName evidence="3">Uncharacterized protein</fullName>
    </submittedName>
</protein>
<name>A0A1C4ZID0_MICEC</name>
<evidence type="ECO:0000256" key="2">
    <source>
        <dbReference type="SAM" id="SignalP"/>
    </source>
</evidence>
<dbReference type="RefSeq" id="WP_197701644.1">
    <property type="nucleotide sequence ID" value="NZ_LT607413.1"/>
</dbReference>
<feature type="compositionally biased region" description="Low complexity" evidence="1">
    <location>
        <begin position="604"/>
        <end position="616"/>
    </location>
</feature>
<feature type="chain" id="PRO_5038445584" evidence="2">
    <location>
        <begin position="25"/>
        <end position="616"/>
    </location>
</feature>
<feature type="signal peptide" evidence="2">
    <location>
        <begin position="1"/>
        <end position="24"/>
    </location>
</feature>
<organism evidence="3 4">
    <name type="scientific">Micromonospora echinospora</name>
    <name type="common">Micromonospora purpurea</name>
    <dbReference type="NCBI Taxonomy" id="1877"/>
    <lineage>
        <taxon>Bacteria</taxon>
        <taxon>Bacillati</taxon>
        <taxon>Actinomycetota</taxon>
        <taxon>Actinomycetes</taxon>
        <taxon>Micromonosporales</taxon>
        <taxon>Micromonosporaceae</taxon>
        <taxon>Micromonospora</taxon>
    </lineage>
</organism>
<evidence type="ECO:0000313" key="4">
    <source>
        <dbReference type="Proteomes" id="UP000198253"/>
    </source>
</evidence>
<gene>
    <name evidence="3" type="ORF">GA0070618_5272</name>
</gene>
<dbReference type="AlphaFoldDB" id="A0A1C4ZID0"/>
<proteinExistence type="predicted"/>
<dbReference type="InParanoid" id="A0A1C4ZID0"/>
<accession>A0A1C4ZID0</accession>
<keyword evidence="2" id="KW-0732">Signal</keyword>
<evidence type="ECO:0000313" key="3">
    <source>
        <dbReference type="EMBL" id="SCF32551.1"/>
    </source>
</evidence>
<evidence type="ECO:0000256" key="1">
    <source>
        <dbReference type="SAM" id="MobiDB-lite"/>
    </source>
</evidence>